<evidence type="ECO:0000313" key="2">
    <source>
        <dbReference type="Proteomes" id="UP000597444"/>
    </source>
</evidence>
<keyword evidence="2" id="KW-1185">Reference proteome</keyword>
<accession>A0A8J3J2J2</accession>
<proteinExistence type="predicted"/>
<protein>
    <submittedName>
        <fullName evidence="1">ATP-grasp domain-containing protein</fullName>
    </submittedName>
</protein>
<dbReference type="Proteomes" id="UP000597444">
    <property type="component" value="Unassembled WGS sequence"/>
</dbReference>
<gene>
    <name evidence="1" type="ORF">KSF_112050</name>
</gene>
<dbReference type="SUPFAM" id="SSF56059">
    <property type="entry name" value="Glutathione synthetase ATP-binding domain-like"/>
    <property type="match status" value="1"/>
</dbReference>
<evidence type="ECO:0000313" key="1">
    <source>
        <dbReference type="EMBL" id="GHP01158.1"/>
    </source>
</evidence>
<dbReference type="PANTHER" id="PTHR39217">
    <property type="match status" value="1"/>
</dbReference>
<dbReference type="InterPro" id="IPR053191">
    <property type="entry name" value="DcsG_Biosynth_Enzyme"/>
</dbReference>
<name>A0A8J3J2J2_9CHLR</name>
<dbReference type="AlphaFoldDB" id="A0A8J3J2J2"/>
<dbReference type="PANTHER" id="PTHR39217:SF1">
    <property type="entry name" value="GLUTATHIONE SYNTHETASE"/>
    <property type="match status" value="1"/>
</dbReference>
<comment type="caution">
    <text evidence="1">The sequence shown here is derived from an EMBL/GenBank/DDBJ whole genome shotgun (WGS) entry which is preliminary data.</text>
</comment>
<sequence>MDVALVTGSEWPDLSQSDTILQKALLARGIDAQPLIWNDPAVDWSCPLVSIIRSTWDSHLHRTAFLEWAQHVSQGGILWNPLPLLQWNTHKGYLRDLEEHGIPTIPTKHCMQGSSVALARLMQEQHWSEVVIKPAVSAEAYGTILIKEGMLDEGQFYLDHMVSLQDMLIQPFLPTILSSGEQSLMFIDGEFTHAVVRPPIHAVSREAASDKSMQKQSGVSEERIIVPQEEEVRLGYRILETLSSPTLYARVDLVHDVNGKPCVMEVELVEPGLWLAWAPDAAERFADAIAREVLQARNKRA</sequence>
<reference evidence="1" key="1">
    <citation type="submission" date="2020-10" db="EMBL/GenBank/DDBJ databases">
        <title>Taxonomic study of unclassified bacteria belonging to the class Ktedonobacteria.</title>
        <authorList>
            <person name="Yabe S."/>
            <person name="Wang C.M."/>
            <person name="Zheng Y."/>
            <person name="Sakai Y."/>
            <person name="Cavaletti L."/>
            <person name="Monciardini P."/>
            <person name="Donadio S."/>
        </authorList>
    </citation>
    <scope>NUCLEOTIDE SEQUENCE</scope>
    <source>
        <strain evidence="1">ID150040</strain>
    </source>
</reference>
<organism evidence="1 2">
    <name type="scientific">Reticulibacter mediterranei</name>
    <dbReference type="NCBI Taxonomy" id="2778369"/>
    <lineage>
        <taxon>Bacteria</taxon>
        <taxon>Bacillati</taxon>
        <taxon>Chloroflexota</taxon>
        <taxon>Ktedonobacteria</taxon>
        <taxon>Ktedonobacterales</taxon>
        <taxon>Reticulibacteraceae</taxon>
        <taxon>Reticulibacter</taxon>
    </lineage>
</organism>
<dbReference type="EMBL" id="BNJK01000004">
    <property type="protein sequence ID" value="GHP01158.1"/>
    <property type="molecule type" value="Genomic_DNA"/>
</dbReference>
<dbReference type="RefSeq" id="WP_220211716.1">
    <property type="nucleotide sequence ID" value="NZ_BNJK01000004.1"/>
</dbReference>